<dbReference type="AlphaFoldDB" id="A0A3P3TAC2"/>
<dbReference type="SUPFAM" id="SSF52540">
    <property type="entry name" value="P-loop containing nucleoside triphosphate hydrolases"/>
    <property type="match status" value="1"/>
</dbReference>
<dbReference type="PANTHER" id="PTHR35894:SF1">
    <property type="entry name" value="PHOSPHORIBULOKINASE _ URIDINE KINASE FAMILY"/>
    <property type="match status" value="1"/>
</dbReference>
<proteinExistence type="predicted"/>
<accession>A0A3P3TAC2</accession>
<dbReference type="GO" id="GO:0016887">
    <property type="term" value="F:ATP hydrolysis activity"/>
    <property type="evidence" value="ECO:0007669"/>
    <property type="project" value="InterPro"/>
</dbReference>
<comment type="caution">
    <text evidence="2">The sequence shown here is derived from an EMBL/GenBank/DDBJ whole genome shotgun (WGS) entry which is preliminary data.</text>
</comment>
<organism evidence="2 3">
    <name type="scientific">Paenibacillus oralis</name>
    <dbReference type="NCBI Taxonomy" id="2490856"/>
    <lineage>
        <taxon>Bacteria</taxon>
        <taxon>Bacillati</taxon>
        <taxon>Bacillota</taxon>
        <taxon>Bacilli</taxon>
        <taxon>Bacillales</taxon>
        <taxon>Paenibacillaceae</taxon>
        <taxon>Paenibacillus</taxon>
    </lineage>
</organism>
<gene>
    <name evidence="2" type="ORF">EHV15_36120</name>
</gene>
<dbReference type="OrthoDB" id="9815896at2"/>
<sequence length="274" mass="30605">MNSVSQAPPTPQRPFSKELDPMLCYAFSGHKEAAARLDLMIKHRTLGVLTGEVGGGKSTLIRRLFASLDPMTYLPIYLCCANLKPREFYAGLLEAVGVEPVYTVSKARKLWQEVVRSRSAPGEKTLAVIIDEAHEMSEAMLLELRFALNYNMDSAALFPLILVGQPELRKLLRLKKYEATLQRIGMQYHLGGMNKDETSAYIRHHMTVSKTEKPVFAESALGRIFAASQGLPRVVNQICTQILLDATARNLEVVEESDVVRVLADMDRQRGLTN</sequence>
<protein>
    <submittedName>
        <fullName evidence="2">ABC transporter</fullName>
    </submittedName>
</protein>
<feature type="domain" description="ORC1/DEAH AAA+ ATPase" evidence="1">
    <location>
        <begin position="43"/>
        <end position="172"/>
    </location>
</feature>
<keyword evidence="3" id="KW-1185">Reference proteome</keyword>
<dbReference type="Pfam" id="PF13401">
    <property type="entry name" value="AAA_22"/>
    <property type="match status" value="1"/>
</dbReference>
<evidence type="ECO:0000259" key="1">
    <source>
        <dbReference type="Pfam" id="PF13401"/>
    </source>
</evidence>
<dbReference type="InterPro" id="IPR027417">
    <property type="entry name" value="P-loop_NTPase"/>
</dbReference>
<name>A0A3P3TAC2_9BACL</name>
<dbReference type="PANTHER" id="PTHR35894">
    <property type="entry name" value="GENERAL SECRETION PATHWAY PROTEIN A-RELATED"/>
    <property type="match status" value="1"/>
</dbReference>
<dbReference type="EMBL" id="RRCN01000002">
    <property type="protein sequence ID" value="RRJ54996.1"/>
    <property type="molecule type" value="Genomic_DNA"/>
</dbReference>
<evidence type="ECO:0000313" key="2">
    <source>
        <dbReference type="EMBL" id="RRJ54996.1"/>
    </source>
</evidence>
<dbReference type="InterPro" id="IPR052026">
    <property type="entry name" value="ExeA_AAA_ATPase_DNA-bind"/>
</dbReference>
<evidence type="ECO:0000313" key="3">
    <source>
        <dbReference type="Proteomes" id="UP000267017"/>
    </source>
</evidence>
<dbReference type="RefSeq" id="WP_128636085.1">
    <property type="nucleotide sequence ID" value="NZ_RRCN01000002.1"/>
</dbReference>
<dbReference type="Proteomes" id="UP000267017">
    <property type="component" value="Unassembled WGS sequence"/>
</dbReference>
<dbReference type="InterPro" id="IPR049945">
    <property type="entry name" value="AAA_22"/>
</dbReference>
<dbReference type="Gene3D" id="3.40.50.300">
    <property type="entry name" value="P-loop containing nucleotide triphosphate hydrolases"/>
    <property type="match status" value="1"/>
</dbReference>
<reference evidence="2 3" key="1">
    <citation type="submission" date="2018-11" db="EMBL/GenBank/DDBJ databases">
        <title>Genome sequencing of Paenibacillus sp. KCOM 3021 (= ChDC PVNT-B20).</title>
        <authorList>
            <person name="Kook J.-K."/>
            <person name="Park S.-N."/>
            <person name="Lim Y.K."/>
        </authorList>
    </citation>
    <scope>NUCLEOTIDE SEQUENCE [LARGE SCALE GENOMIC DNA]</scope>
    <source>
        <strain evidence="2 3">KCOM 3021</strain>
    </source>
</reference>